<dbReference type="PANTHER" id="PTHR19282:SF252">
    <property type="entry name" value="TETRASPANIN"/>
    <property type="match status" value="1"/>
</dbReference>
<gene>
    <name evidence="8" type="primary">LOC102804976</name>
</gene>
<dbReference type="GeneID" id="102804976"/>
<comment type="similarity">
    <text evidence="2 6">Belongs to the tetraspanin (TM4SF) family.</text>
</comment>
<organism evidence="7 8">
    <name type="scientific">Saccoglossus kowalevskii</name>
    <name type="common">Acorn worm</name>
    <dbReference type="NCBI Taxonomy" id="10224"/>
    <lineage>
        <taxon>Eukaryota</taxon>
        <taxon>Metazoa</taxon>
        <taxon>Hemichordata</taxon>
        <taxon>Enteropneusta</taxon>
        <taxon>Harrimaniidae</taxon>
        <taxon>Saccoglossus</taxon>
    </lineage>
</organism>
<dbReference type="RefSeq" id="XP_006820167.1">
    <property type="nucleotide sequence ID" value="XM_006820104.1"/>
</dbReference>
<comment type="subcellular location">
    <subcellularLocation>
        <location evidence="1 6">Membrane</location>
        <topology evidence="1 6">Multi-pass membrane protein</topology>
    </subcellularLocation>
</comment>
<dbReference type="InterPro" id="IPR000301">
    <property type="entry name" value="Tetraspanin_animals"/>
</dbReference>
<dbReference type="InterPro" id="IPR008952">
    <property type="entry name" value="Tetraspanin_EC2_sf"/>
</dbReference>
<dbReference type="InterPro" id="IPR018499">
    <property type="entry name" value="Tetraspanin/Peripherin"/>
</dbReference>
<evidence type="ECO:0000313" key="8">
    <source>
        <dbReference type="RefSeq" id="XP_006820167.1"/>
    </source>
</evidence>
<sequence>MAAVYYKTIETSGGVERLWQKGFTEVDYYIMTKRLQTTAAMGCLKMLLTIFNLIFWYGILLFVVLIAELAAGISGLVYREPLQQGFHDGLSEAVNDYNKDGHESDTAAVDELQESLECCGVSNYKDWNSTDFYLSGEPSAYPASCCDKEKAEDCVLAPSEGDVTVYTHGCYKKVASFMDKNMVIIGACAMGVAFFQVFGIILACCLANVINSNKYEMV</sequence>
<dbReference type="Gene3D" id="1.10.1450.10">
    <property type="entry name" value="Tetraspanin"/>
    <property type="match status" value="1"/>
</dbReference>
<keyword evidence="4 6" id="KW-1133">Transmembrane helix</keyword>
<feature type="transmembrane region" description="Helical" evidence="6">
    <location>
        <begin position="54"/>
        <end position="78"/>
    </location>
</feature>
<evidence type="ECO:0000256" key="4">
    <source>
        <dbReference type="ARBA" id="ARBA00022989"/>
    </source>
</evidence>
<dbReference type="Pfam" id="PF00335">
    <property type="entry name" value="Tetraspanin"/>
    <property type="match status" value="1"/>
</dbReference>
<evidence type="ECO:0000256" key="6">
    <source>
        <dbReference type="RuleBase" id="RU361218"/>
    </source>
</evidence>
<reference evidence="8" key="1">
    <citation type="submission" date="2025-08" db="UniProtKB">
        <authorList>
            <consortium name="RefSeq"/>
        </authorList>
    </citation>
    <scope>IDENTIFICATION</scope>
    <source>
        <tissue evidence="8">Testes</tissue>
    </source>
</reference>
<evidence type="ECO:0000256" key="5">
    <source>
        <dbReference type="ARBA" id="ARBA00023136"/>
    </source>
</evidence>
<evidence type="ECO:0000313" key="7">
    <source>
        <dbReference type="Proteomes" id="UP000694865"/>
    </source>
</evidence>
<protein>
    <recommendedName>
        <fullName evidence="6">Tetraspanin</fullName>
    </recommendedName>
</protein>
<dbReference type="Proteomes" id="UP000694865">
    <property type="component" value="Unplaced"/>
</dbReference>
<feature type="transmembrane region" description="Helical" evidence="6">
    <location>
        <begin position="182"/>
        <end position="210"/>
    </location>
</feature>
<comment type="caution">
    <text evidence="6">Lacks conserved residue(s) required for the propagation of feature annotation.</text>
</comment>
<evidence type="ECO:0000256" key="1">
    <source>
        <dbReference type="ARBA" id="ARBA00004141"/>
    </source>
</evidence>
<keyword evidence="7" id="KW-1185">Reference proteome</keyword>
<dbReference type="PIRSF" id="PIRSF002419">
    <property type="entry name" value="Tetraspanin"/>
    <property type="match status" value="1"/>
</dbReference>
<proteinExistence type="inferred from homology"/>
<dbReference type="PANTHER" id="PTHR19282">
    <property type="entry name" value="TETRASPANIN"/>
    <property type="match status" value="1"/>
</dbReference>
<name>A0ABM0MJH6_SACKO</name>
<evidence type="ECO:0000256" key="3">
    <source>
        <dbReference type="ARBA" id="ARBA00022692"/>
    </source>
</evidence>
<keyword evidence="5 6" id="KW-0472">Membrane</keyword>
<dbReference type="SUPFAM" id="SSF48652">
    <property type="entry name" value="Tetraspanin"/>
    <property type="match status" value="1"/>
</dbReference>
<keyword evidence="3 6" id="KW-0812">Transmembrane</keyword>
<evidence type="ECO:0000256" key="2">
    <source>
        <dbReference type="ARBA" id="ARBA00006840"/>
    </source>
</evidence>
<dbReference type="PRINTS" id="PR00259">
    <property type="entry name" value="TMFOUR"/>
</dbReference>
<accession>A0ABM0MJH6</accession>